<dbReference type="AlphaFoldDB" id="A0A6G5RKS9"/>
<evidence type="ECO:0000313" key="1">
    <source>
        <dbReference type="EMBL" id="QCD58745.1"/>
    </source>
</evidence>
<protein>
    <submittedName>
        <fullName evidence="1">Uncharacterized protein</fullName>
    </submittedName>
</protein>
<proteinExistence type="predicted"/>
<name>A0A6G5RKS9_9ACTN</name>
<gene>
    <name evidence="1" type="ORF">CEB94_30835</name>
</gene>
<dbReference type="RefSeq" id="WP_175435212.1">
    <property type="nucleotide sequence ID" value="NZ_CP021978.1"/>
</dbReference>
<accession>A0A6G5RKS9</accession>
<keyword evidence="2" id="KW-1185">Reference proteome</keyword>
<dbReference type="EMBL" id="CP021978">
    <property type="protein sequence ID" value="QCD58745.1"/>
    <property type="molecule type" value="Genomic_DNA"/>
</dbReference>
<dbReference type="Proteomes" id="UP000495940">
    <property type="component" value="Chromosome"/>
</dbReference>
<organism evidence="1 2">
    <name type="scientific">Streptomyces hawaiiensis</name>
    <dbReference type="NCBI Taxonomy" id="67305"/>
    <lineage>
        <taxon>Bacteria</taxon>
        <taxon>Bacillati</taxon>
        <taxon>Actinomycetota</taxon>
        <taxon>Actinomycetes</taxon>
        <taxon>Kitasatosporales</taxon>
        <taxon>Streptomycetaceae</taxon>
        <taxon>Streptomyces</taxon>
    </lineage>
</organism>
<dbReference type="KEGG" id="shaw:CEB94_30835"/>
<evidence type="ECO:0000313" key="2">
    <source>
        <dbReference type="Proteomes" id="UP000495940"/>
    </source>
</evidence>
<reference evidence="1 2" key="1">
    <citation type="submission" date="2017-06" db="EMBL/GenBank/DDBJ databases">
        <title>Complete Genome Sequence of Streptomyces hawaiiensis NRRL 15010 and insights into acyldepsipeptides biosynthesis.</title>
        <authorList>
            <person name="Mariita R.M."/>
            <person name="Sello J.K."/>
        </authorList>
    </citation>
    <scope>NUCLEOTIDE SEQUENCE [LARGE SCALE GENOMIC DNA]</scope>
    <source>
        <strain evidence="1 2">ATCC 12236</strain>
    </source>
</reference>
<sequence length="103" mass="11117">MGVLDTAELEAMIEEATVDAYKDDEQLTGLFTMLEEHLGLPFTTAVLGVEITVDGIDLTPDGRIVALCSRGGMRQSIGILELPLPSSAPEGAEWIEAYRHWAG</sequence>